<evidence type="ECO:0008006" key="20">
    <source>
        <dbReference type="Google" id="ProtNLM"/>
    </source>
</evidence>
<evidence type="ECO:0000256" key="3">
    <source>
        <dbReference type="ARBA" id="ARBA00004174"/>
    </source>
</evidence>
<evidence type="ECO:0000256" key="8">
    <source>
        <dbReference type="ARBA" id="ARBA00022737"/>
    </source>
</evidence>
<dbReference type="InterPro" id="IPR002401">
    <property type="entry name" value="Cyt_P450_E_grp-I"/>
</dbReference>
<dbReference type="VEuPathDB" id="VectorBase:ASTEI00300"/>
<evidence type="ECO:0000256" key="15">
    <source>
        <dbReference type="ARBA" id="ARBA00023136"/>
    </source>
</evidence>
<keyword evidence="19" id="KW-1185">Reference proteome</keyword>
<feature type="compositionally biased region" description="Basic and acidic residues" evidence="17">
    <location>
        <begin position="784"/>
        <end position="800"/>
    </location>
</feature>
<dbReference type="InterPro" id="IPR036396">
    <property type="entry name" value="Cyt_P450_sf"/>
</dbReference>
<name>A0A182XVR4_ANOST</name>
<comment type="similarity">
    <text evidence="5">Belongs to the cytochrome P450 family.</text>
</comment>
<feature type="compositionally biased region" description="Basic and acidic residues" evidence="17">
    <location>
        <begin position="538"/>
        <end position="553"/>
    </location>
</feature>
<keyword evidence="6 16" id="KW-0349">Heme</keyword>
<evidence type="ECO:0000256" key="9">
    <source>
        <dbReference type="ARBA" id="ARBA00022824"/>
    </source>
</evidence>
<dbReference type="PROSITE" id="PS51401">
    <property type="entry name" value="CHORD"/>
    <property type="match status" value="2"/>
</dbReference>
<dbReference type="Pfam" id="PF00067">
    <property type="entry name" value="p450"/>
    <property type="match status" value="1"/>
</dbReference>
<dbReference type="InterPro" id="IPR017972">
    <property type="entry name" value="Cyt_P450_CS"/>
</dbReference>
<keyword evidence="13 16" id="KW-0408">Iron</keyword>
<comment type="cofactor">
    <cofactor evidence="1 16">
        <name>heme</name>
        <dbReference type="ChEBI" id="CHEBI:30413"/>
    </cofactor>
</comment>
<evidence type="ECO:0000313" key="19">
    <source>
        <dbReference type="Proteomes" id="UP000076408"/>
    </source>
</evidence>
<evidence type="ECO:0000256" key="11">
    <source>
        <dbReference type="ARBA" id="ARBA00022848"/>
    </source>
</evidence>
<keyword evidence="9" id="KW-0256">Endoplasmic reticulum</keyword>
<dbReference type="InterPro" id="IPR001128">
    <property type="entry name" value="Cyt_P450"/>
</dbReference>
<evidence type="ECO:0000313" key="18">
    <source>
        <dbReference type="EnsemblMetazoa" id="ASTEI00300-PA"/>
    </source>
</evidence>
<dbReference type="OMA" id="YLHNIKR"/>
<dbReference type="PRINTS" id="PR00463">
    <property type="entry name" value="EP450I"/>
</dbReference>
<dbReference type="SUPFAM" id="SSF49764">
    <property type="entry name" value="HSP20-like chaperones"/>
    <property type="match status" value="1"/>
</dbReference>
<dbReference type="STRING" id="30069.A0A182XVR4"/>
<reference evidence="19" key="1">
    <citation type="journal article" date="2014" name="Genome Biol.">
        <title>Genome analysis of a major urban malaria vector mosquito, Anopheles stephensi.</title>
        <authorList>
            <person name="Jiang X."/>
            <person name="Peery A."/>
            <person name="Hall A.B."/>
            <person name="Sharma A."/>
            <person name="Chen X.G."/>
            <person name="Waterhouse R.M."/>
            <person name="Komissarov A."/>
            <person name="Riehle M.M."/>
            <person name="Shouche Y."/>
            <person name="Sharakhova M.V."/>
            <person name="Lawson D."/>
            <person name="Pakpour N."/>
            <person name="Arensburger P."/>
            <person name="Davidson V.L."/>
            <person name="Eiglmeier K."/>
            <person name="Emrich S."/>
            <person name="George P."/>
            <person name="Kennedy R.C."/>
            <person name="Mane S.P."/>
            <person name="Maslen G."/>
            <person name="Oringanje C."/>
            <person name="Qi Y."/>
            <person name="Settlage R."/>
            <person name="Tojo M."/>
            <person name="Tubio J.M."/>
            <person name="Unger M.F."/>
            <person name="Wang B."/>
            <person name="Vernick K.D."/>
            <person name="Ribeiro J.M."/>
            <person name="James A.A."/>
            <person name="Michel K."/>
            <person name="Riehle M.A."/>
            <person name="Luckhart S."/>
            <person name="Sharakhov I.V."/>
            <person name="Tu Z."/>
        </authorList>
    </citation>
    <scope>NUCLEOTIDE SEQUENCE [LARGE SCALE GENOMIC DNA]</scope>
    <source>
        <strain evidence="19">Indian</strain>
    </source>
</reference>
<dbReference type="PROSITE" id="PS00086">
    <property type="entry name" value="CYTOCHROME_P450"/>
    <property type="match status" value="1"/>
</dbReference>
<evidence type="ECO:0000256" key="17">
    <source>
        <dbReference type="SAM" id="MobiDB-lite"/>
    </source>
</evidence>
<dbReference type="InterPro" id="IPR039790">
    <property type="entry name" value="CHRD1"/>
</dbReference>
<protein>
    <recommendedName>
        <fullName evidence="20">CS domain-containing protein</fullName>
    </recommendedName>
</protein>
<feature type="binding site" description="axial binding residue" evidence="16">
    <location>
        <position position="459"/>
    </location>
    <ligand>
        <name>heme</name>
        <dbReference type="ChEBI" id="CHEBI:30413"/>
    </ligand>
    <ligandPart>
        <name>Fe</name>
        <dbReference type="ChEBI" id="CHEBI:18248"/>
    </ligandPart>
</feature>
<dbReference type="PRINTS" id="PR00385">
    <property type="entry name" value="P450"/>
</dbReference>
<dbReference type="InterPro" id="IPR007051">
    <property type="entry name" value="CHORD_dom"/>
</dbReference>
<reference evidence="18" key="2">
    <citation type="submission" date="2020-05" db="UniProtKB">
        <authorList>
            <consortium name="EnsemblMetazoa"/>
        </authorList>
    </citation>
    <scope>IDENTIFICATION</scope>
    <source>
        <strain evidence="18">Indian</strain>
    </source>
</reference>
<feature type="region of interest" description="Disordered" evidence="17">
    <location>
        <begin position="784"/>
        <end position="833"/>
    </location>
</feature>
<feature type="compositionally biased region" description="Polar residues" evidence="17">
    <location>
        <begin position="824"/>
        <end position="833"/>
    </location>
</feature>
<dbReference type="InterPro" id="IPR008978">
    <property type="entry name" value="HSP20-like_chaperone"/>
</dbReference>
<keyword evidence="15" id="KW-0472">Membrane</keyword>
<evidence type="ECO:0000256" key="4">
    <source>
        <dbReference type="ARBA" id="ARBA00004406"/>
    </source>
</evidence>
<dbReference type="VEuPathDB" id="VectorBase:ASTEI20_038611"/>
<feature type="region of interest" description="Disordered" evidence="17">
    <location>
        <begin position="535"/>
        <end position="560"/>
    </location>
</feature>
<dbReference type="GO" id="GO:0005506">
    <property type="term" value="F:iron ion binding"/>
    <property type="evidence" value="ECO:0007669"/>
    <property type="project" value="InterPro"/>
</dbReference>
<dbReference type="PANTHER" id="PTHR46983">
    <property type="entry name" value="CYSTEINE AND HISTIDINE-RICH DOMAIN-CONTAINING PROTEIN 1"/>
    <property type="match status" value="1"/>
</dbReference>
<evidence type="ECO:0000256" key="1">
    <source>
        <dbReference type="ARBA" id="ARBA00001971"/>
    </source>
</evidence>
<dbReference type="InterPro" id="IPR007052">
    <property type="entry name" value="CS_dom"/>
</dbReference>
<accession>A0A182XVR4</accession>
<dbReference type="VEuPathDB" id="VectorBase:ASTEI20_044730"/>
<evidence type="ECO:0000256" key="13">
    <source>
        <dbReference type="ARBA" id="ARBA00023004"/>
    </source>
</evidence>
<keyword evidence="10" id="KW-0862">Zinc</keyword>
<dbReference type="GO" id="GO:0004497">
    <property type="term" value="F:monooxygenase activity"/>
    <property type="evidence" value="ECO:0007669"/>
    <property type="project" value="UniProtKB-KW"/>
</dbReference>
<dbReference type="SUPFAM" id="SSF48264">
    <property type="entry name" value="Cytochrome P450"/>
    <property type="match status" value="1"/>
</dbReference>
<dbReference type="Gene3D" id="4.10.1130.20">
    <property type="match status" value="1"/>
</dbReference>
<keyword evidence="12" id="KW-0560">Oxidoreductase</keyword>
<dbReference type="VEuPathDB" id="VectorBase:ASTE015919"/>
<dbReference type="PANTHER" id="PTHR46983:SF3">
    <property type="entry name" value="CHPADIPLOID STATE MAINTENANCE PROTEIN CHPA"/>
    <property type="match status" value="1"/>
</dbReference>
<dbReference type="Gene3D" id="2.60.40.790">
    <property type="match status" value="1"/>
</dbReference>
<organism evidence="18 19">
    <name type="scientific">Anopheles stephensi</name>
    <name type="common">Indo-Pakistan malaria mosquito</name>
    <dbReference type="NCBI Taxonomy" id="30069"/>
    <lineage>
        <taxon>Eukaryota</taxon>
        <taxon>Metazoa</taxon>
        <taxon>Ecdysozoa</taxon>
        <taxon>Arthropoda</taxon>
        <taxon>Hexapoda</taxon>
        <taxon>Insecta</taxon>
        <taxon>Pterygota</taxon>
        <taxon>Neoptera</taxon>
        <taxon>Endopterygota</taxon>
        <taxon>Diptera</taxon>
        <taxon>Nematocera</taxon>
        <taxon>Culicoidea</taxon>
        <taxon>Culicidae</taxon>
        <taxon>Anophelinae</taxon>
        <taxon>Anopheles</taxon>
    </lineage>
</organism>
<dbReference type="Proteomes" id="UP000076408">
    <property type="component" value="Unassembled WGS sequence"/>
</dbReference>
<evidence type="ECO:0000256" key="10">
    <source>
        <dbReference type="ARBA" id="ARBA00022833"/>
    </source>
</evidence>
<keyword evidence="7 16" id="KW-0479">Metal-binding</keyword>
<keyword evidence="14" id="KW-0503">Monooxygenase</keyword>
<proteinExistence type="inferred from homology"/>
<dbReference type="FunFam" id="1.10.630.10:FF:000238">
    <property type="entry name" value="Cytochrome P450 2A6"/>
    <property type="match status" value="1"/>
</dbReference>
<dbReference type="Pfam" id="PF04968">
    <property type="entry name" value="CHORD"/>
    <property type="match status" value="2"/>
</dbReference>
<dbReference type="VEuPathDB" id="VectorBase:ASTE015920"/>
<keyword evidence="11" id="KW-0492">Microsome</keyword>
<evidence type="ECO:0000256" key="16">
    <source>
        <dbReference type="PIRSR" id="PIRSR602401-1"/>
    </source>
</evidence>
<keyword evidence="8" id="KW-0677">Repeat</keyword>
<dbReference type="EnsemblMetazoa" id="ASTEI00300-RA">
    <property type="protein sequence ID" value="ASTEI00300-PA"/>
    <property type="gene ID" value="ASTEI00300"/>
</dbReference>
<dbReference type="GO" id="GO:0020037">
    <property type="term" value="F:heme binding"/>
    <property type="evidence" value="ECO:0007669"/>
    <property type="project" value="InterPro"/>
</dbReference>
<evidence type="ECO:0000256" key="5">
    <source>
        <dbReference type="ARBA" id="ARBA00010617"/>
    </source>
</evidence>
<evidence type="ECO:0000256" key="12">
    <source>
        <dbReference type="ARBA" id="ARBA00023002"/>
    </source>
</evidence>
<dbReference type="GO" id="GO:0016705">
    <property type="term" value="F:oxidoreductase activity, acting on paired donors, with incorporation or reduction of molecular oxygen"/>
    <property type="evidence" value="ECO:0007669"/>
    <property type="project" value="InterPro"/>
</dbReference>
<dbReference type="PROSITE" id="PS51203">
    <property type="entry name" value="CS"/>
    <property type="match status" value="1"/>
</dbReference>
<evidence type="ECO:0000256" key="6">
    <source>
        <dbReference type="ARBA" id="ARBA00022617"/>
    </source>
</evidence>
<comment type="subcellular location">
    <subcellularLocation>
        <location evidence="4">Endoplasmic reticulum membrane</location>
        <topology evidence="4">Peripheral membrane protein</topology>
    </subcellularLocation>
    <subcellularLocation>
        <location evidence="3">Microsome membrane</location>
        <topology evidence="3">Peripheral membrane protein</topology>
    </subcellularLocation>
</comment>
<comment type="function">
    <text evidence="2">May be involved in the metabolism of insect hormones and in the breakdown of synthetic insecticides.</text>
</comment>
<dbReference type="Pfam" id="PF04969">
    <property type="entry name" value="CS"/>
    <property type="match status" value="1"/>
</dbReference>
<evidence type="ECO:0000256" key="14">
    <source>
        <dbReference type="ARBA" id="ARBA00023033"/>
    </source>
</evidence>
<evidence type="ECO:0000256" key="7">
    <source>
        <dbReference type="ARBA" id="ARBA00022723"/>
    </source>
</evidence>
<feature type="compositionally biased region" description="Acidic residues" evidence="17">
    <location>
        <begin position="808"/>
        <end position="820"/>
    </location>
</feature>
<dbReference type="AlphaFoldDB" id="A0A182XVR4"/>
<dbReference type="GO" id="GO:0005789">
    <property type="term" value="C:endoplasmic reticulum membrane"/>
    <property type="evidence" value="ECO:0007669"/>
    <property type="project" value="UniProtKB-SubCell"/>
</dbReference>
<dbReference type="Gene3D" id="1.10.630.10">
    <property type="entry name" value="Cytochrome P450"/>
    <property type="match status" value="1"/>
</dbReference>
<evidence type="ECO:0000256" key="2">
    <source>
        <dbReference type="ARBA" id="ARBA00003690"/>
    </source>
</evidence>
<sequence>MAIISVLLWSAVALLLAYRFYLHNIKRPANYPPGPPRLPILEDYGLLLLLNHRHLHRAASKIASFYKTKVLGLSLAGYPTIIVQDLDIARKLLARRELDGRPALFLAKLRQKEFKLRGINFIDGPNWKDQRWFFLRHLRDYGFGRRSEQYEKEVEQELQQLVDLLTFGQRYDYERDFIQAGGTVKCPDVFLVTLTNIFLQLAIGERYDRARANSLVQAGRNGLLFLRNADDYGTIYSYYPWLRFIFPFTIKYNKIRGGIMGACQLIETIVNKQLQTFDANNPRHFVDVYLREMQNHFPQDDEVTFQYDQLVLGLVDFLLPATSGTALQLSMVLERLLLNPEVAKRMQQEIDEVVQNDRLPTLNDRIDLPYTEATLRECLRIDTLIPSGVVHRAQQNVKFEEYNIPANTMLLFSLDSINNQPDVWGDPDTFRPERFLDETGSLVLSNDRSLPFSAGKRECPGQTYTRNTMFLIVATLMQRFDLSPRDAAPLPDVSRRHCVHHPGVPFFHDAYKGWTCCNKKSVDFTEFLNIKGCTRGLHSNEKPPEPEKRKEDSSVTEAAAPVEVKIREPIRPTMERPAFETPVTTLEPWVAPALRKQIDEMPAVATKKKSTTDPAAIDASTVCKHGGCSCTYGDTNANDKPCVYHPGVPIFHEGMKFWSCCQRKTSDFTAFMNQAGCETGKHLWVSEEDESKAIKCRLDWHQTATTVVVTVYAKNYHYAKSYVRVNPIRLAICLVFPQQDGNQYNVDMELRGVIDVTQCKVQMFGTKVEITLVKAEPGTWAKLDFPREKKNEQRKDDTNKADSTNNAEDNDSDVDLDDLEPTLRTATITEVTE</sequence>